<proteinExistence type="predicted"/>
<protein>
    <submittedName>
        <fullName evidence="1">Uncharacterized protein</fullName>
    </submittedName>
</protein>
<evidence type="ECO:0000313" key="1">
    <source>
        <dbReference type="EMBL" id="SVB23767.1"/>
    </source>
</evidence>
<reference evidence="1" key="1">
    <citation type="submission" date="2018-05" db="EMBL/GenBank/DDBJ databases">
        <authorList>
            <person name="Lanie J.A."/>
            <person name="Ng W.-L."/>
            <person name="Kazmierczak K.M."/>
            <person name="Andrzejewski T.M."/>
            <person name="Davidsen T.M."/>
            <person name="Wayne K.J."/>
            <person name="Tettelin H."/>
            <person name="Glass J.I."/>
            <person name="Rusch D."/>
            <person name="Podicherti R."/>
            <person name="Tsui H.-C.T."/>
            <person name="Winkler M.E."/>
        </authorList>
    </citation>
    <scope>NUCLEOTIDE SEQUENCE</scope>
</reference>
<organism evidence="1">
    <name type="scientific">marine metagenome</name>
    <dbReference type="NCBI Taxonomy" id="408172"/>
    <lineage>
        <taxon>unclassified sequences</taxon>
        <taxon>metagenomes</taxon>
        <taxon>ecological metagenomes</taxon>
    </lineage>
</organism>
<accession>A0A382CEK7</accession>
<sequence>MVYDPYCKINEGELNKCIVSLIDKIDGSYQSVERAKRKGKYLLISQYANMAGNVLIDVFKKFLEQSKIDYDDKLSDEDKTLFDEFDFLPNKDLVSREQGGSIVTDSREIEKGIEPLVEVLNEFKDI</sequence>
<name>A0A382CEK7_9ZZZZ</name>
<feature type="non-terminal residue" evidence="1">
    <location>
        <position position="126"/>
    </location>
</feature>
<dbReference type="AlphaFoldDB" id="A0A382CEK7"/>
<gene>
    <name evidence="1" type="ORF">METZ01_LOCUS176621</name>
</gene>
<dbReference type="EMBL" id="UINC01033851">
    <property type="protein sequence ID" value="SVB23767.1"/>
    <property type="molecule type" value="Genomic_DNA"/>
</dbReference>